<dbReference type="InterPro" id="IPR058625">
    <property type="entry name" value="MdtA-like_BSH"/>
</dbReference>
<dbReference type="NCBIfam" id="TIGR01730">
    <property type="entry name" value="RND_mfp"/>
    <property type="match status" value="1"/>
</dbReference>
<dbReference type="AlphaFoldDB" id="A0A381WWV6"/>
<evidence type="ECO:0000259" key="1">
    <source>
        <dbReference type="Pfam" id="PF25917"/>
    </source>
</evidence>
<dbReference type="GO" id="GO:1990281">
    <property type="term" value="C:efflux pump complex"/>
    <property type="evidence" value="ECO:0007669"/>
    <property type="project" value="TreeGrafter"/>
</dbReference>
<sequence>MINKVKKYVSAVPRSTKATIVLLVGTVLFIFYLSATKLDPPLIVAEEKVWPVSAQQVEYKDVQPQLRLFGEIVSSRRSDLRAFVGGQVTQVGDNFKEGGVVKQGELLVTIDDFEYENDVVEEKAKFQILKRDYERALELFAQGSISEQFRDNALLEKIQQEIVLAEAEKDLRDTKLYAPYDGVINDVLVSLGKQVSTFNDKIGEIIDINNLEVRFSLSKAQYGRLLEDENSIVGRPVSINWTAGNKTIPFEAVIARIGAEIKSNTGGVDVYATLSLIDSDTALIRPGAFVRLMVPDKKYYSVITVPETSIYEDAYVFVVKDQRLTKQFINILGYDGSNVLLTVQKNSDIQTGDMIITNQLMEAGEGVLVNIL</sequence>
<proteinExistence type="predicted"/>
<dbReference type="InterPro" id="IPR006143">
    <property type="entry name" value="RND_pump_MFP"/>
</dbReference>
<gene>
    <name evidence="2" type="ORF">METZ01_LOCUS109859</name>
</gene>
<feature type="domain" description="Multidrug resistance protein MdtA-like barrel-sandwich hybrid" evidence="1">
    <location>
        <begin position="78"/>
        <end position="197"/>
    </location>
</feature>
<name>A0A381WWV6_9ZZZZ</name>
<dbReference type="EMBL" id="UINC01013153">
    <property type="protein sequence ID" value="SVA57005.1"/>
    <property type="molecule type" value="Genomic_DNA"/>
</dbReference>
<dbReference type="PANTHER" id="PTHR30469">
    <property type="entry name" value="MULTIDRUG RESISTANCE PROTEIN MDTA"/>
    <property type="match status" value="1"/>
</dbReference>
<dbReference type="Gene3D" id="2.40.30.170">
    <property type="match status" value="1"/>
</dbReference>
<protein>
    <recommendedName>
        <fullName evidence="1">Multidrug resistance protein MdtA-like barrel-sandwich hybrid domain-containing protein</fullName>
    </recommendedName>
</protein>
<reference evidence="2" key="1">
    <citation type="submission" date="2018-05" db="EMBL/GenBank/DDBJ databases">
        <authorList>
            <person name="Lanie J.A."/>
            <person name="Ng W.-L."/>
            <person name="Kazmierczak K.M."/>
            <person name="Andrzejewski T.M."/>
            <person name="Davidsen T.M."/>
            <person name="Wayne K.J."/>
            <person name="Tettelin H."/>
            <person name="Glass J.I."/>
            <person name="Rusch D."/>
            <person name="Podicherti R."/>
            <person name="Tsui H.-C.T."/>
            <person name="Winkler M.E."/>
        </authorList>
    </citation>
    <scope>NUCLEOTIDE SEQUENCE</scope>
</reference>
<evidence type="ECO:0000313" key="2">
    <source>
        <dbReference type="EMBL" id="SVA57005.1"/>
    </source>
</evidence>
<dbReference type="GO" id="GO:0015562">
    <property type="term" value="F:efflux transmembrane transporter activity"/>
    <property type="evidence" value="ECO:0007669"/>
    <property type="project" value="TreeGrafter"/>
</dbReference>
<organism evidence="2">
    <name type="scientific">marine metagenome</name>
    <dbReference type="NCBI Taxonomy" id="408172"/>
    <lineage>
        <taxon>unclassified sequences</taxon>
        <taxon>metagenomes</taxon>
        <taxon>ecological metagenomes</taxon>
    </lineage>
</organism>
<dbReference type="Gene3D" id="1.10.287.470">
    <property type="entry name" value="Helix hairpin bin"/>
    <property type="match status" value="1"/>
</dbReference>
<dbReference type="SUPFAM" id="SSF111369">
    <property type="entry name" value="HlyD-like secretion proteins"/>
    <property type="match status" value="1"/>
</dbReference>
<dbReference type="Pfam" id="PF25917">
    <property type="entry name" value="BSH_RND"/>
    <property type="match status" value="1"/>
</dbReference>
<dbReference type="Gene3D" id="2.40.420.20">
    <property type="match status" value="1"/>
</dbReference>
<accession>A0A381WWV6</accession>
<dbReference type="Gene3D" id="2.40.50.100">
    <property type="match status" value="1"/>
</dbReference>